<evidence type="ECO:0000259" key="13">
    <source>
        <dbReference type="PROSITE" id="PS50106"/>
    </source>
</evidence>
<feature type="region of interest" description="Disordered" evidence="12">
    <location>
        <begin position="78"/>
        <end position="102"/>
    </location>
</feature>
<reference evidence="14 15" key="1">
    <citation type="journal article" date="2016" name="Nat. Commun.">
        <title>Thousands of microbial genomes shed light on interconnected biogeochemical processes in an aquifer system.</title>
        <authorList>
            <person name="Anantharaman K."/>
            <person name="Brown C.T."/>
            <person name="Hug L.A."/>
            <person name="Sharon I."/>
            <person name="Castelle C.J."/>
            <person name="Probst A.J."/>
            <person name="Thomas B.C."/>
            <person name="Singh A."/>
            <person name="Wilkins M.J."/>
            <person name="Karaoz U."/>
            <person name="Brodie E.L."/>
            <person name="Williams K.H."/>
            <person name="Hubbard S.S."/>
            <person name="Banfield J.F."/>
        </authorList>
    </citation>
    <scope>NUCLEOTIDE SEQUENCE [LARGE SCALE GENOMIC DNA]</scope>
</reference>
<keyword evidence="6 11" id="KW-0378">Hydrolase</keyword>
<evidence type="ECO:0000256" key="2">
    <source>
        <dbReference type="ARBA" id="ARBA00004141"/>
    </source>
</evidence>
<evidence type="ECO:0000256" key="8">
    <source>
        <dbReference type="ARBA" id="ARBA00022989"/>
    </source>
</evidence>
<dbReference type="STRING" id="1802758.A3A96_01750"/>
<dbReference type="PROSITE" id="PS50106">
    <property type="entry name" value="PDZ"/>
    <property type="match status" value="1"/>
</dbReference>
<dbReference type="InterPro" id="IPR004387">
    <property type="entry name" value="Pept_M50_Zn"/>
</dbReference>
<feature type="transmembrane region" description="Helical" evidence="11">
    <location>
        <begin position="120"/>
        <end position="142"/>
    </location>
</feature>
<dbReference type="CDD" id="cd06163">
    <property type="entry name" value="S2P-M50_PDZ_RseP-like"/>
    <property type="match status" value="1"/>
</dbReference>
<protein>
    <recommendedName>
        <fullName evidence="11">Zinc metalloprotease</fullName>
        <ecNumber evidence="11">3.4.24.-</ecNumber>
    </recommendedName>
</protein>
<evidence type="ECO:0000313" key="14">
    <source>
        <dbReference type="EMBL" id="OHB01398.1"/>
    </source>
</evidence>
<sequence length="395" mass="42995">MTFLIFVIILGILVFVHELGHFLAAKKANVRVDEFGFGYPPRALKIGEKWGTLFTLNWIPFGGFVKIFGENYEKDEISPQESSSSESPRVSPQSGARLSSEDFPVGRNFTQVSKKWQATILVAGVTFNIIFAWFLFSLGFVIGLPTSVDNDFGAVVKNPTLTVVGLIQDFPAQKSGLKTGDKIKEISLSNGKMLQNLNPEEVSDFINNSEGEIEIQIDRGGEILNFGITPKTEIVENPPSSLGQERKIIGINMDMVGTLSLPIHKAIYQGGKTTLKLSYLTVFGIANLILDAVKGEADISEIAGPVGIVGLVGDATRLGFSYLITFTALISINLAIINLVPFPALDGGRILFVAIEGITKRKINPKVANIANTVGFALLITLMLIVTYRDILKLF</sequence>
<evidence type="ECO:0000256" key="6">
    <source>
        <dbReference type="ARBA" id="ARBA00022801"/>
    </source>
</evidence>
<evidence type="ECO:0000256" key="10">
    <source>
        <dbReference type="ARBA" id="ARBA00023136"/>
    </source>
</evidence>
<feature type="domain" description="PDZ" evidence="13">
    <location>
        <begin position="141"/>
        <end position="221"/>
    </location>
</feature>
<name>A0A1G2TVP3_9BACT</name>
<dbReference type="GO" id="GO:0016020">
    <property type="term" value="C:membrane"/>
    <property type="evidence" value="ECO:0007669"/>
    <property type="project" value="UniProtKB-SubCell"/>
</dbReference>
<accession>A0A1G2TVP3</accession>
<comment type="caution">
    <text evidence="14">The sequence shown here is derived from an EMBL/GenBank/DDBJ whole genome shotgun (WGS) entry which is preliminary data.</text>
</comment>
<keyword evidence="9 11" id="KW-0482">Metalloprotease</keyword>
<dbReference type="GO" id="GO:0004222">
    <property type="term" value="F:metalloendopeptidase activity"/>
    <property type="evidence" value="ECO:0007669"/>
    <property type="project" value="InterPro"/>
</dbReference>
<keyword evidence="5 11" id="KW-0812">Transmembrane</keyword>
<evidence type="ECO:0000256" key="7">
    <source>
        <dbReference type="ARBA" id="ARBA00022833"/>
    </source>
</evidence>
<dbReference type="GO" id="GO:0046872">
    <property type="term" value="F:metal ion binding"/>
    <property type="evidence" value="ECO:0007669"/>
    <property type="project" value="UniProtKB-KW"/>
</dbReference>
<comment type="similarity">
    <text evidence="3 11">Belongs to the peptidase M50B family.</text>
</comment>
<evidence type="ECO:0000256" key="12">
    <source>
        <dbReference type="SAM" id="MobiDB-lite"/>
    </source>
</evidence>
<feature type="compositionally biased region" description="Low complexity" evidence="12">
    <location>
        <begin position="79"/>
        <end position="94"/>
    </location>
</feature>
<dbReference type="AlphaFoldDB" id="A0A1G2TVP3"/>
<keyword evidence="4 14" id="KW-0645">Protease</keyword>
<evidence type="ECO:0000256" key="3">
    <source>
        <dbReference type="ARBA" id="ARBA00007931"/>
    </source>
</evidence>
<evidence type="ECO:0000256" key="9">
    <source>
        <dbReference type="ARBA" id="ARBA00023049"/>
    </source>
</evidence>
<dbReference type="EMBL" id="MHWB01000013">
    <property type="protein sequence ID" value="OHB01398.1"/>
    <property type="molecule type" value="Genomic_DNA"/>
</dbReference>
<dbReference type="NCBIfam" id="TIGR00054">
    <property type="entry name" value="RIP metalloprotease RseP"/>
    <property type="match status" value="1"/>
</dbReference>
<dbReference type="GO" id="GO:0006508">
    <property type="term" value="P:proteolysis"/>
    <property type="evidence" value="ECO:0007669"/>
    <property type="project" value="UniProtKB-KW"/>
</dbReference>
<feature type="transmembrane region" description="Helical" evidence="11">
    <location>
        <begin position="367"/>
        <end position="388"/>
    </location>
</feature>
<evidence type="ECO:0000313" key="15">
    <source>
        <dbReference type="Proteomes" id="UP000177707"/>
    </source>
</evidence>
<dbReference type="SUPFAM" id="SSF50156">
    <property type="entry name" value="PDZ domain-like"/>
    <property type="match status" value="1"/>
</dbReference>
<dbReference type="InterPro" id="IPR036034">
    <property type="entry name" value="PDZ_sf"/>
</dbReference>
<keyword evidence="10 11" id="KW-0472">Membrane</keyword>
<gene>
    <name evidence="14" type="ORF">A3A96_01750</name>
</gene>
<keyword evidence="11" id="KW-0479">Metal-binding</keyword>
<organism evidence="14 15">
    <name type="scientific">Candidatus Zambryskibacteria bacterium RIFCSPLOWO2_01_FULL_39_39</name>
    <dbReference type="NCBI Taxonomy" id="1802758"/>
    <lineage>
        <taxon>Bacteria</taxon>
        <taxon>Candidatus Zambryskiibacteriota</taxon>
    </lineage>
</organism>
<dbReference type="EC" id="3.4.24.-" evidence="11"/>
<dbReference type="SMART" id="SM00228">
    <property type="entry name" value="PDZ"/>
    <property type="match status" value="1"/>
</dbReference>
<proteinExistence type="inferred from homology"/>
<dbReference type="Gene3D" id="2.30.42.10">
    <property type="match status" value="1"/>
</dbReference>
<dbReference type="Pfam" id="PF02163">
    <property type="entry name" value="Peptidase_M50"/>
    <property type="match status" value="1"/>
</dbReference>
<dbReference type="Proteomes" id="UP000177707">
    <property type="component" value="Unassembled WGS sequence"/>
</dbReference>
<dbReference type="InterPro" id="IPR008915">
    <property type="entry name" value="Peptidase_M50"/>
</dbReference>
<evidence type="ECO:0000256" key="4">
    <source>
        <dbReference type="ARBA" id="ARBA00022670"/>
    </source>
</evidence>
<evidence type="ECO:0000256" key="11">
    <source>
        <dbReference type="RuleBase" id="RU362031"/>
    </source>
</evidence>
<dbReference type="PANTHER" id="PTHR42837:SF2">
    <property type="entry name" value="MEMBRANE METALLOPROTEASE ARASP2, CHLOROPLASTIC-RELATED"/>
    <property type="match status" value="1"/>
</dbReference>
<evidence type="ECO:0000256" key="1">
    <source>
        <dbReference type="ARBA" id="ARBA00001947"/>
    </source>
</evidence>
<feature type="transmembrane region" description="Helical" evidence="11">
    <location>
        <begin position="320"/>
        <end position="340"/>
    </location>
</feature>
<comment type="subcellular location">
    <subcellularLocation>
        <location evidence="2">Membrane</location>
        <topology evidence="2">Multi-pass membrane protein</topology>
    </subcellularLocation>
</comment>
<comment type="cofactor">
    <cofactor evidence="1 11">
        <name>Zn(2+)</name>
        <dbReference type="ChEBI" id="CHEBI:29105"/>
    </cofactor>
</comment>
<dbReference type="PANTHER" id="PTHR42837">
    <property type="entry name" value="REGULATOR OF SIGMA-E PROTEASE RSEP"/>
    <property type="match status" value="1"/>
</dbReference>
<feature type="transmembrane region" description="Helical" evidence="11">
    <location>
        <begin position="6"/>
        <end position="25"/>
    </location>
</feature>
<dbReference type="InterPro" id="IPR001478">
    <property type="entry name" value="PDZ"/>
</dbReference>
<keyword evidence="7 11" id="KW-0862">Zinc</keyword>
<keyword evidence="8 11" id="KW-1133">Transmembrane helix</keyword>
<evidence type="ECO:0000256" key="5">
    <source>
        <dbReference type="ARBA" id="ARBA00022692"/>
    </source>
</evidence>